<dbReference type="Gene3D" id="3.40.50.720">
    <property type="entry name" value="NAD(P)-binding Rossmann-like Domain"/>
    <property type="match status" value="1"/>
</dbReference>
<dbReference type="Pfam" id="PF03446">
    <property type="entry name" value="NAD_binding_2"/>
    <property type="match status" value="1"/>
</dbReference>
<dbReference type="InterPro" id="IPR006115">
    <property type="entry name" value="6PGDH_NADP-bd"/>
</dbReference>
<proteinExistence type="predicted"/>
<evidence type="ECO:0000259" key="1">
    <source>
        <dbReference type="Pfam" id="PF03446"/>
    </source>
</evidence>
<sequence length="118" mass="13417">MLVKADSSVNQTIKTLSAYLEKGGCIIDGGNEWYENTELREKTMNKLGFLYLGMGVSSGIEGKDCQQIWSKLKEITLVLIHMKELTWRVLSTLIGSRLLNNQEVRFMVFQTHGNSQEM</sequence>
<dbReference type="EMBL" id="PSQE01000006">
    <property type="protein sequence ID" value="RHN50314.1"/>
    <property type="molecule type" value="Genomic_DNA"/>
</dbReference>
<feature type="domain" description="6-phosphogluconate dehydrogenase NADP-binding" evidence="1">
    <location>
        <begin position="1"/>
        <end position="63"/>
    </location>
</feature>
<dbReference type="GO" id="GO:0004616">
    <property type="term" value="F:phosphogluconate dehydrogenase (decarboxylating) activity"/>
    <property type="evidence" value="ECO:0007669"/>
    <property type="project" value="UniProtKB-EC"/>
</dbReference>
<protein>
    <submittedName>
        <fullName evidence="2">Putative phosphogluconate dehydrogenase (NADP(+)-dependent, decarboxylating)</fullName>
        <ecNumber evidence="2">1.1.1.44</ecNumber>
    </submittedName>
</protein>
<dbReference type="Proteomes" id="UP000265566">
    <property type="component" value="Chromosome 6"/>
</dbReference>
<dbReference type="PANTHER" id="PTHR11811">
    <property type="entry name" value="6-PHOSPHOGLUCONATE DEHYDROGENASE"/>
    <property type="match status" value="1"/>
</dbReference>
<evidence type="ECO:0000313" key="3">
    <source>
        <dbReference type="Proteomes" id="UP000265566"/>
    </source>
</evidence>
<comment type="caution">
    <text evidence="2">The sequence shown here is derived from an EMBL/GenBank/DDBJ whole genome shotgun (WGS) entry which is preliminary data.</text>
</comment>
<evidence type="ECO:0000313" key="2">
    <source>
        <dbReference type="EMBL" id="RHN50314.1"/>
    </source>
</evidence>
<reference evidence="3" key="1">
    <citation type="journal article" date="2018" name="Nat. Plants">
        <title>Whole-genome landscape of Medicago truncatula symbiotic genes.</title>
        <authorList>
            <person name="Pecrix Y."/>
            <person name="Staton S.E."/>
            <person name="Sallet E."/>
            <person name="Lelandais-Briere C."/>
            <person name="Moreau S."/>
            <person name="Carrere S."/>
            <person name="Blein T."/>
            <person name="Jardinaud M.F."/>
            <person name="Latrasse D."/>
            <person name="Zouine M."/>
            <person name="Zahm M."/>
            <person name="Kreplak J."/>
            <person name="Mayjonade B."/>
            <person name="Satge C."/>
            <person name="Perez M."/>
            <person name="Cauet S."/>
            <person name="Marande W."/>
            <person name="Chantry-Darmon C."/>
            <person name="Lopez-Roques C."/>
            <person name="Bouchez O."/>
            <person name="Berard A."/>
            <person name="Debelle F."/>
            <person name="Munos S."/>
            <person name="Bendahmane A."/>
            <person name="Berges H."/>
            <person name="Niebel A."/>
            <person name="Buitink J."/>
            <person name="Frugier F."/>
            <person name="Benhamed M."/>
            <person name="Crespi M."/>
            <person name="Gouzy J."/>
            <person name="Gamas P."/>
        </authorList>
    </citation>
    <scope>NUCLEOTIDE SEQUENCE [LARGE SCALE GENOMIC DNA]</scope>
    <source>
        <strain evidence="3">cv. Jemalong A17</strain>
    </source>
</reference>
<gene>
    <name evidence="2" type="ORF">MtrunA17_Chr6g0456091</name>
</gene>
<organism evidence="2 3">
    <name type="scientific">Medicago truncatula</name>
    <name type="common">Barrel medic</name>
    <name type="synonym">Medicago tribuloides</name>
    <dbReference type="NCBI Taxonomy" id="3880"/>
    <lineage>
        <taxon>Eukaryota</taxon>
        <taxon>Viridiplantae</taxon>
        <taxon>Streptophyta</taxon>
        <taxon>Embryophyta</taxon>
        <taxon>Tracheophyta</taxon>
        <taxon>Spermatophyta</taxon>
        <taxon>Magnoliopsida</taxon>
        <taxon>eudicotyledons</taxon>
        <taxon>Gunneridae</taxon>
        <taxon>Pentapetalae</taxon>
        <taxon>rosids</taxon>
        <taxon>fabids</taxon>
        <taxon>Fabales</taxon>
        <taxon>Fabaceae</taxon>
        <taxon>Papilionoideae</taxon>
        <taxon>50 kb inversion clade</taxon>
        <taxon>NPAAA clade</taxon>
        <taxon>Hologalegina</taxon>
        <taxon>IRL clade</taxon>
        <taxon>Trifolieae</taxon>
        <taxon>Medicago</taxon>
    </lineage>
</organism>
<dbReference type="InterPro" id="IPR006183">
    <property type="entry name" value="Pgluconate_DH"/>
</dbReference>
<keyword evidence="2" id="KW-0560">Oxidoreductase</keyword>
<accession>A0A396HES4</accession>
<dbReference type="EC" id="1.1.1.44" evidence="2"/>
<dbReference type="InterPro" id="IPR036291">
    <property type="entry name" value="NAD(P)-bd_dom_sf"/>
</dbReference>
<name>A0A396HES4_MEDTR</name>
<dbReference type="AlphaFoldDB" id="A0A396HES4"/>
<dbReference type="Gramene" id="rna34586">
    <property type="protein sequence ID" value="RHN50314.1"/>
    <property type="gene ID" value="gene34586"/>
</dbReference>
<dbReference type="SUPFAM" id="SSF51735">
    <property type="entry name" value="NAD(P)-binding Rossmann-fold domains"/>
    <property type="match status" value="1"/>
</dbReference>
<dbReference type="GO" id="GO:0050661">
    <property type="term" value="F:NADP binding"/>
    <property type="evidence" value="ECO:0007669"/>
    <property type="project" value="InterPro"/>
</dbReference>